<evidence type="ECO:0000313" key="3">
    <source>
        <dbReference type="Proteomes" id="UP001604277"/>
    </source>
</evidence>
<evidence type="ECO:0000259" key="1">
    <source>
        <dbReference type="PROSITE" id="PS50011"/>
    </source>
</evidence>
<keyword evidence="2" id="KW-0418">Kinase</keyword>
<dbReference type="Proteomes" id="UP001604277">
    <property type="component" value="Unassembled WGS sequence"/>
</dbReference>
<protein>
    <submittedName>
        <fullName evidence="2">Protein kinase superfamily protein</fullName>
    </submittedName>
</protein>
<keyword evidence="2" id="KW-0808">Transferase</keyword>
<dbReference type="PROSITE" id="PS50011">
    <property type="entry name" value="PROTEIN_KINASE_DOM"/>
    <property type="match status" value="1"/>
</dbReference>
<accession>A0ABD1WRA4</accession>
<dbReference type="SUPFAM" id="SSF56112">
    <property type="entry name" value="Protein kinase-like (PK-like)"/>
    <property type="match status" value="1"/>
</dbReference>
<keyword evidence="3" id="KW-1185">Reference proteome</keyword>
<dbReference type="InterPro" id="IPR011009">
    <property type="entry name" value="Kinase-like_dom_sf"/>
</dbReference>
<dbReference type="InterPro" id="IPR000719">
    <property type="entry name" value="Prot_kinase_dom"/>
</dbReference>
<reference evidence="3" key="1">
    <citation type="submission" date="2024-07" db="EMBL/GenBank/DDBJ databases">
        <title>Two chromosome-level genome assemblies of Korean endemic species Abeliophyllum distichum and Forsythia ovata (Oleaceae).</title>
        <authorList>
            <person name="Jang H."/>
        </authorList>
    </citation>
    <scope>NUCLEOTIDE SEQUENCE [LARGE SCALE GENOMIC DNA]</scope>
</reference>
<dbReference type="InterPro" id="IPR008271">
    <property type="entry name" value="Ser/Thr_kinase_AS"/>
</dbReference>
<dbReference type="InterPro" id="IPR050823">
    <property type="entry name" value="Plant_Ser_Thr_Prot_Kinase"/>
</dbReference>
<dbReference type="GO" id="GO:0016301">
    <property type="term" value="F:kinase activity"/>
    <property type="evidence" value="ECO:0007669"/>
    <property type="project" value="UniProtKB-KW"/>
</dbReference>
<feature type="domain" description="Protein kinase" evidence="1">
    <location>
        <begin position="1"/>
        <end position="144"/>
    </location>
</feature>
<dbReference type="PROSITE" id="PS00108">
    <property type="entry name" value="PROTEIN_KINASE_ST"/>
    <property type="match status" value="1"/>
</dbReference>
<sequence>MAAQQYTAYAEALRRAHAISIGLGLEEKILPSSKVSKKGLVFFHISDMQVIYRDFKASNILLDGNYNTKISDFVLAKLGPSEGNSHVTTRVKGTYGYATPEYIATGNLYVKSDVYGFGVVLLEMLSGLPVLDYKQPIGRRDLVV</sequence>
<gene>
    <name evidence="2" type="ORF">Fot_04827</name>
</gene>
<dbReference type="PANTHER" id="PTHR45621">
    <property type="entry name" value="OS01G0588500 PROTEIN-RELATED"/>
    <property type="match status" value="1"/>
</dbReference>
<dbReference type="Pfam" id="PF00069">
    <property type="entry name" value="Pkinase"/>
    <property type="match status" value="1"/>
</dbReference>
<dbReference type="AlphaFoldDB" id="A0ABD1WRA4"/>
<proteinExistence type="predicted"/>
<dbReference type="EMBL" id="JBFOLJ010000002">
    <property type="protein sequence ID" value="KAL2551208.1"/>
    <property type="molecule type" value="Genomic_DNA"/>
</dbReference>
<comment type="caution">
    <text evidence="2">The sequence shown here is derived from an EMBL/GenBank/DDBJ whole genome shotgun (WGS) entry which is preliminary data.</text>
</comment>
<organism evidence="2 3">
    <name type="scientific">Forsythia ovata</name>
    <dbReference type="NCBI Taxonomy" id="205694"/>
    <lineage>
        <taxon>Eukaryota</taxon>
        <taxon>Viridiplantae</taxon>
        <taxon>Streptophyta</taxon>
        <taxon>Embryophyta</taxon>
        <taxon>Tracheophyta</taxon>
        <taxon>Spermatophyta</taxon>
        <taxon>Magnoliopsida</taxon>
        <taxon>eudicotyledons</taxon>
        <taxon>Gunneridae</taxon>
        <taxon>Pentapetalae</taxon>
        <taxon>asterids</taxon>
        <taxon>lamiids</taxon>
        <taxon>Lamiales</taxon>
        <taxon>Oleaceae</taxon>
        <taxon>Forsythieae</taxon>
        <taxon>Forsythia</taxon>
    </lineage>
</organism>
<dbReference type="Gene3D" id="1.10.510.10">
    <property type="entry name" value="Transferase(Phosphotransferase) domain 1"/>
    <property type="match status" value="1"/>
</dbReference>
<name>A0ABD1WRA4_9LAMI</name>
<evidence type="ECO:0000313" key="2">
    <source>
        <dbReference type="EMBL" id="KAL2551208.1"/>
    </source>
</evidence>